<dbReference type="GO" id="GO:0000151">
    <property type="term" value="C:ubiquitin ligase complex"/>
    <property type="evidence" value="ECO:0007669"/>
    <property type="project" value="TreeGrafter"/>
</dbReference>
<dbReference type="InterPro" id="IPR014764">
    <property type="entry name" value="DCN-prot"/>
</dbReference>
<feature type="domain" description="DCUN1" evidence="2">
    <location>
        <begin position="40"/>
        <end position="235"/>
    </location>
</feature>
<dbReference type="AlphaFoldDB" id="A0A8H6RXX5"/>
<accession>A0A8H6RXX5</accession>
<dbReference type="PROSITE" id="PS51229">
    <property type="entry name" value="DCUN1"/>
    <property type="match status" value="1"/>
</dbReference>
<comment type="caution">
    <text evidence="3">The sequence shown here is derived from an EMBL/GenBank/DDBJ whole genome shotgun (WGS) entry which is preliminary data.</text>
</comment>
<dbReference type="Gene3D" id="1.10.238.10">
    <property type="entry name" value="EF-hand"/>
    <property type="match status" value="1"/>
</dbReference>
<evidence type="ECO:0000259" key="2">
    <source>
        <dbReference type="PROSITE" id="PS51229"/>
    </source>
</evidence>
<proteinExistence type="predicted"/>
<dbReference type="Pfam" id="PF03556">
    <property type="entry name" value="Cullin_binding"/>
    <property type="match status" value="1"/>
</dbReference>
<dbReference type="Gene3D" id="1.10.238.200">
    <property type="entry name" value="Cullin, PONY binding domain"/>
    <property type="match status" value="1"/>
</dbReference>
<reference evidence="3" key="1">
    <citation type="submission" date="2020-05" db="EMBL/GenBank/DDBJ databases">
        <title>Mycena genomes resolve the evolution of fungal bioluminescence.</title>
        <authorList>
            <person name="Tsai I.J."/>
        </authorList>
    </citation>
    <scope>NUCLEOTIDE SEQUENCE</scope>
    <source>
        <strain evidence="3">171206Taipei</strain>
    </source>
</reference>
<protein>
    <recommendedName>
        <fullName evidence="1">Defective in cullin neddylation protein</fullName>
    </recommendedName>
</protein>
<dbReference type="OrthoDB" id="27198at2759"/>
<dbReference type="GO" id="GO:0097602">
    <property type="term" value="F:cullin family protein binding"/>
    <property type="evidence" value="ECO:0007669"/>
    <property type="project" value="TreeGrafter"/>
</dbReference>
<keyword evidence="4" id="KW-1185">Reference proteome</keyword>
<dbReference type="EMBL" id="JACAZF010000020">
    <property type="protein sequence ID" value="KAF7288630.1"/>
    <property type="molecule type" value="Genomic_DNA"/>
</dbReference>
<dbReference type="PANTHER" id="PTHR12281:SF31">
    <property type="entry name" value="DCN1-LIKE PROTEIN 3"/>
    <property type="match status" value="1"/>
</dbReference>
<dbReference type="GO" id="GO:0032182">
    <property type="term" value="F:ubiquitin-like protein binding"/>
    <property type="evidence" value="ECO:0007669"/>
    <property type="project" value="TreeGrafter"/>
</dbReference>
<sequence>MVDKKMEENIAQFCGVTGASEGRASLPRESHFVRPASGASATARLNALFHKYKDADGEEITVDGTIRMCEDLGVDPEDVVLLAVAFELKSPHMDEWSRAGYVDGWKALGADSIPAMQAALSRLRTRLTSGVDPKYFQKVYNNTFEFAKSEGQRSIPLETATALWDCCYRMQRWEEEWMITGTHLWRSTGGVPNTTTGDTWIMFLDFVRSIDARFATYDVDAAWPSSIDDFVELHVAVAEYRNTNLPQRLHCLPGRATISRDISGYRYQQHRYSLGPARTTEWPVSFVRSGMLVG</sequence>
<evidence type="ECO:0000313" key="3">
    <source>
        <dbReference type="EMBL" id="KAF7288630.1"/>
    </source>
</evidence>
<dbReference type="GO" id="GO:0031624">
    <property type="term" value="F:ubiquitin conjugating enzyme binding"/>
    <property type="evidence" value="ECO:0007669"/>
    <property type="project" value="TreeGrafter"/>
</dbReference>
<dbReference type="InterPro" id="IPR042460">
    <property type="entry name" value="DCN1-like_PONY"/>
</dbReference>
<name>A0A8H6RXX5_9AGAR</name>
<evidence type="ECO:0000313" key="4">
    <source>
        <dbReference type="Proteomes" id="UP000636479"/>
    </source>
</evidence>
<dbReference type="RefSeq" id="XP_037212949.1">
    <property type="nucleotide sequence ID" value="XM_037370678.1"/>
</dbReference>
<organism evidence="3 4">
    <name type="scientific">Mycena indigotica</name>
    <dbReference type="NCBI Taxonomy" id="2126181"/>
    <lineage>
        <taxon>Eukaryota</taxon>
        <taxon>Fungi</taxon>
        <taxon>Dikarya</taxon>
        <taxon>Basidiomycota</taxon>
        <taxon>Agaricomycotina</taxon>
        <taxon>Agaricomycetes</taxon>
        <taxon>Agaricomycetidae</taxon>
        <taxon>Agaricales</taxon>
        <taxon>Marasmiineae</taxon>
        <taxon>Mycenaceae</taxon>
        <taxon>Mycena</taxon>
    </lineage>
</organism>
<dbReference type="PANTHER" id="PTHR12281">
    <property type="entry name" value="RP42 RELATED"/>
    <property type="match status" value="1"/>
</dbReference>
<dbReference type="GeneID" id="59353194"/>
<evidence type="ECO:0000256" key="1">
    <source>
        <dbReference type="RuleBase" id="RU410713"/>
    </source>
</evidence>
<gene>
    <name evidence="3" type="ORF">MIND_01429700</name>
</gene>
<dbReference type="Proteomes" id="UP000636479">
    <property type="component" value="Unassembled WGS sequence"/>
</dbReference>
<dbReference type="InterPro" id="IPR005176">
    <property type="entry name" value="PONY_dom"/>
</dbReference>
<comment type="function">
    <text evidence="1">Neddylation of cullins play an essential role in the regulation of SCF-type complexes activity.</text>
</comment>
<dbReference type="GO" id="GO:0045116">
    <property type="term" value="P:protein neddylation"/>
    <property type="evidence" value="ECO:0007669"/>
    <property type="project" value="TreeGrafter"/>
</dbReference>